<dbReference type="FunFam" id="4.10.1000.30:FF:000001">
    <property type="entry name" value="Zinc finger CCCH domain-containing protein 14"/>
    <property type="match status" value="1"/>
</dbReference>
<dbReference type="PROSITE" id="PS50103">
    <property type="entry name" value="ZF_C3H1"/>
    <property type="match status" value="1"/>
</dbReference>
<comment type="function">
    <text evidence="11">RNA-binding protein involved in the biogenesis of circular RNAs (circRNAs), which are produced by back-splicing circularization of pre-mRNAs. Acts by binding to both exon-intron boundary and 3'-UTR of pre-mRNAs to promote circRNA biogenesis through dimerization and the association with the spliceosome.</text>
</comment>
<proteinExistence type="inferred from homology"/>
<gene>
    <name evidence="14" type="primary">ZC3H14</name>
</gene>
<keyword evidence="4 10" id="KW-0479">Metal-binding</keyword>
<feature type="compositionally biased region" description="Acidic residues" evidence="12">
    <location>
        <begin position="317"/>
        <end position="332"/>
    </location>
</feature>
<dbReference type="FunFam" id="4.10.1000.40:FF:000006">
    <property type="entry name" value="Zinc finger CCCH domain-containing protein 14"/>
    <property type="match status" value="1"/>
</dbReference>
<feature type="domain" description="C3H1-type" evidence="13">
    <location>
        <begin position="751"/>
        <end position="783"/>
    </location>
</feature>
<dbReference type="Pfam" id="PF14608">
    <property type="entry name" value="zf-CCCH_2"/>
    <property type="match status" value="5"/>
</dbReference>
<reference evidence="14" key="2">
    <citation type="submission" date="2025-08" db="UniProtKB">
        <authorList>
            <consortium name="Ensembl"/>
        </authorList>
    </citation>
    <scope>IDENTIFICATION</scope>
</reference>
<comment type="similarity">
    <text evidence="2 11">Belongs to the ZC3H14 family.</text>
</comment>
<dbReference type="InterPro" id="IPR000571">
    <property type="entry name" value="Znf_CCCH"/>
</dbReference>
<evidence type="ECO:0000256" key="2">
    <source>
        <dbReference type="ARBA" id="ARBA00008423"/>
    </source>
</evidence>
<reference evidence="14 15" key="1">
    <citation type="submission" date="2020-02" db="EMBL/GenBank/DDBJ databases">
        <title>Esox lucius (northern pike) genome, fEsoLuc1, primary haplotype.</title>
        <authorList>
            <person name="Myers G."/>
            <person name="Karagic N."/>
            <person name="Meyer A."/>
            <person name="Pippel M."/>
            <person name="Reichard M."/>
            <person name="Winkler S."/>
            <person name="Tracey A."/>
            <person name="Sims Y."/>
            <person name="Howe K."/>
            <person name="Rhie A."/>
            <person name="Formenti G."/>
            <person name="Durbin R."/>
            <person name="Fedrigo O."/>
            <person name="Jarvis E.D."/>
        </authorList>
    </citation>
    <scope>NUCLEOTIDE SEQUENCE [LARGE SCALE GENOMIC DNA]</scope>
</reference>
<evidence type="ECO:0000256" key="11">
    <source>
        <dbReference type="RuleBase" id="RU369058"/>
    </source>
</evidence>
<dbReference type="Gene3D" id="4.10.1000.30">
    <property type="match status" value="1"/>
</dbReference>
<dbReference type="FunFam" id="1.20.1390.10:FF:000006">
    <property type="entry name" value="zinc finger CCCH domain-containing protein 14"/>
    <property type="match status" value="1"/>
</dbReference>
<dbReference type="GO" id="GO:0043488">
    <property type="term" value="P:regulation of mRNA stability"/>
    <property type="evidence" value="ECO:0007669"/>
    <property type="project" value="UniProtKB-UniRule"/>
</dbReference>
<evidence type="ECO:0000256" key="5">
    <source>
        <dbReference type="ARBA" id="ARBA00022737"/>
    </source>
</evidence>
<feature type="region of interest" description="Disordered" evidence="12">
    <location>
        <begin position="98"/>
        <end position="334"/>
    </location>
</feature>
<evidence type="ECO:0000256" key="6">
    <source>
        <dbReference type="ARBA" id="ARBA00022771"/>
    </source>
</evidence>
<dbReference type="GO" id="GO:0008143">
    <property type="term" value="F:poly(A) binding"/>
    <property type="evidence" value="ECO:0007669"/>
    <property type="project" value="UniProtKB-UniRule"/>
</dbReference>
<evidence type="ECO:0000256" key="9">
    <source>
        <dbReference type="ARBA" id="ARBA00023242"/>
    </source>
</evidence>
<feature type="region of interest" description="Disordered" evidence="12">
    <location>
        <begin position="422"/>
        <end position="441"/>
    </location>
</feature>
<dbReference type="PANTHER" id="PTHR14738">
    <property type="entry name" value="ZINC FINGER CCCH DOMAIN-CONTAINING PROTEIN 14"/>
    <property type="match status" value="1"/>
</dbReference>
<dbReference type="GO" id="GO:0016607">
    <property type="term" value="C:nuclear speck"/>
    <property type="evidence" value="ECO:0007669"/>
    <property type="project" value="UniProtKB-SubCell"/>
</dbReference>
<feature type="zinc finger region" description="C3H1-type" evidence="10">
    <location>
        <begin position="751"/>
        <end position="783"/>
    </location>
</feature>
<dbReference type="GO" id="GO:0005737">
    <property type="term" value="C:cytoplasm"/>
    <property type="evidence" value="ECO:0007669"/>
    <property type="project" value="TreeGrafter"/>
</dbReference>
<evidence type="ECO:0000259" key="13">
    <source>
        <dbReference type="PROSITE" id="PS50103"/>
    </source>
</evidence>
<feature type="compositionally biased region" description="Basic and acidic residues" evidence="12">
    <location>
        <begin position="282"/>
        <end position="295"/>
    </location>
</feature>
<feature type="region of interest" description="Disordered" evidence="12">
    <location>
        <begin position="603"/>
        <end position="628"/>
    </location>
</feature>
<evidence type="ECO:0000256" key="7">
    <source>
        <dbReference type="ARBA" id="ARBA00022833"/>
    </source>
</evidence>
<evidence type="ECO:0000256" key="8">
    <source>
        <dbReference type="ARBA" id="ARBA00022884"/>
    </source>
</evidence>
<evidence type="ECO:0000256" key="4">
    <source>
        <dbReference type="ARBA" id="ARBA00022723"/>
    </source>
</evidence>
<dbReference type="AlphaFoldDB" id="A0AAY5JZD8"/>
<dbReference type="GeneTree" id="ENSGT00440000038430"/>
<keyword evidence="7 10" id="KW-0862">Zinc</keyword>
<keyword evidence="8 11" id="KW-0694">RNA-binding</keyword>
<feature type="compositionally biased region" description="Acidic residues" evidence="12">
    <location>
        <begin position="164"/>
        <end position="174"/>
    </location>
</feature>
<dbReference type="GO" id="GO:0008270">
    <property type="term" value="F:zinc ion binding"/>
    <property type="evidence" value="ECO:0007669"/>
    <property type="project" value="UniProtKB-KW"/>
</dbReference>
<accession>A0AAY5JZD8</accession>
<dbReference type="InterPro" id="IPR040366">
    <property type="entry name" value="Nab2/ZC3H14"/>
</dbReference>
<evidence type="ECO:0000313" key="15">
    <source>
        <dbReference type="Proteomes" id="UP000265140"/>
    </source>
</evidence>
<feature type="compositionally biased region" description="Basic and acidic residues" evidence="12">
    <location>
        <begin position="240"/>
        <end position="249"/>
    </location>
</feature>
<keyword evidence="15" id="KW-1185">Reference proteome</keyword>
<dbReference type="Gene3D" id="1.20.1390.10">
    <property type="entry name" value="PWI domain"/>
    <property type="match status" value="1"/>
</dbReference>
<evidence type="ECO:0000256" key="3">
    <source>
        <dbReference type="ARBA" id="ARBA00015071"/>
    </source>
</evidence>
<dbReference type="Gene3D" id="4.10.1000.40">
    <property type="match status" value="1"/>
</dbReference>
<feature type="compositionally biased region" description="Polar residues" evidence="12">
    <location>
        <begin position="307"/>
        <end position="316"/>
    </location>
</feature>
<evidence type="ECO:0000256" key="1">
    <source>
        <dbReference type="ARBA" id="ARBA00004324"/>
    </source>
</evidence>
<evidence type="ECO:0000256" key="12">
    <source>
        <dbReference type="SAM" id="MobiDB-lite"/>
    </source>
</evidence>
<name>A0AAY5JZD8_ESOLU</name>
<keyword evidence="9 11" id="KW-0539">Nucleus</keyword>
<organism evidence="14 15">
    <name type="scientific">Esox lucius</name>
    <name type="common">Northern pike</name>
    <dbReference type="NCBI Taxonomy" id="8010"/>
    <lineage>
        <taxon>Eukaryota</taxon>
        <taxon>Metazoa</taxon>
        <taxon>Chordata</taxon>
        <taxon>Craniata</taxon>
        <taxon>Vertebrata</taxon>
        <taxon>Euteleostomi</taxon>
        <taxon>Actinopterygii</taxon>
        <taxon>Neopterygii</taxon>
        <taxon>Teleostei</taxon>
        <taxon>Protacanthopterygii</taxon>
        <taxon>Esociformes</taxon>
        <taxon>Esocidae</taxon>
        <taxon>Esox</taxon>
    </lineage>
</organism>
<protein>
    <recommendedName>
        <fullName evidence="3 11">Zinc finger CCCH domain-containing protein 14</fullName>
    </recommendedName>
</protein>
<keyword evidence="5 11" id="KW-0677">Repeat</keyword>
<dbReference type="Ensembl" id="ENSELUT00000094579.1">
    <property type="protein sequence ID" value="ENSELUP00000081155.1"/>
    <property type="gene ID" value="ENSELUG00000005015.3"/>
</dbReference>
<evidence type="ECO:0000256" key="10">
    <source>
        <dbReference type="PROSITE-ProRule" id="PRU00723"/>
    </source>
</evidence>
<evidence type="ECO:0000313" key="14">
    <source>
        <dbReference type="Ensembl" id="ENSELUP00000081155.1"/>
    </source>
</evidence>
<comment type="subcellular location">
    <subcellularLocation>
        <location evidence="1 11">Nucleus speckle</location>
    </subcellularLocation>
</comment>
<reference evidence="14" key="3">
    <citation type="submission" date="2025-09" db="UniProtKB">
        <authorList>
            <consortium name="Ensembl"/>
        </authorList>
    </citation>
    <scope>IDENTIFICATION</scope>
</reference>
<dbReference type="PANTHER" id="PTHR14738:SF29">
    <property type="entry name" value="ZINC FINGER CCCH DOMAIN-CONTAINING PROTEIN 14"/>
    <property type="match status" value="1"/>
</dbReference>
<sequence>MEIGTEISKKIRAAIKGKLQELGAYVDEELPDYIMVMVANKKTSQQMSDDLSLFLGNNTIKFTVWLHGVLEKLRSVAVEPACPRPPLYSHTRAVAGIGERKEEESKGLAVSSSHSDRTEARVSSSAHEHRRVSSDKTTSRLTSSVKPLMDSPSSEAVIDIKPEQDDEFIGEDPVDMGVLPGRLRGSTSVGGGGRASAQIYRPPQGRSSGTGRSADAHRSSEGSSGSHGRQQHDSYQLDSRSNRDSRGYRDGGSSTDCRGYRDGGSSTDCRGYRDGGSSTDCRGYRDGGSRLDDGSRKRKAPVASSVVLINQASDQGPDSDELEEEDDEEDEGYGVKVMSSRVSLPSKPERKPTLPPAKQANKNLLMRAMSEAQVSVNKTTTYQPVPQRQMVPVAPRTRSATDEMNAAIQLVQEHLHGLAPRAQTYTPSEPQPPRQLAPPRTLTSRLQLDVPEGNLRPLQRDYLALEVAEGNVLKPFDTRSFIMRRPELGEEVAPVRSRLGQLEPEVPVRSRLGLEENVPVRSRLGLEEVATMRSSRAEETTVPIRSRLGTMVKEEDLPAVPRMVQQTSRERTDAMRSASPKFIVTLDGVPSPLGNLGDCDMETDDSCPKPAKPTMTEHSIHLGPKPKISIHQRLQGDSQYSDEEVMDVENGEEPVPLKRQKVLERCKFWPVCKSGDECVYHHPTTQCKTFPSCKFGDKCLFVHPNCKFDSKCSKPDCPFTHVSRRGPAPFTPPVRPVPPPQTSSVCRFFPECKKMDCPFYHPKPCRFAAQCKRTSCPFYHPSVTVPPRHALKWTKTQSSVPTFLEMVVDQCLKN</sequence>
<keyword evidence="6 10" id="KW-0863">Zinc-finger</keyword>
<dbReference type="Proteomes" id="UP000265140">
    <property type="component" value="Chromosome 18"/>
</dbReference>